<comment type="caution">
    <text evidence="2">The sequence shown here is derived from an EMBL/GenBank/DDBJ whole genome shotgun (WGS) entry which is preliminary data.</text>
</comment>
<sequence>MRQLFPFIVVLALAGCDQGPKMKFETRLEGAKPKAIIAERVQGQSPWRVALALYPEEPRANHDTRFNIYVDDGRHEPLTGAQVNVSLVMPIMDMGKNEFTAKEAPPGDLPNHPIRGVYEGTGKFTMDDEWEVFVTVTKDGKKGTHVFNVRVAE</sequence>
<dbReference type="Pfam" id="PF13115">
    <property type="entry name" value="YtkA"/>
    <property type="match status" value="1"/>
</dbReference>
<reference evidence="2" key="1">
    <citation type="submission" date="2020-07" db="EMBL/GenBank/DDBJ databases">
        <title>Huge and variable diversity of episymbiotic CPR bacteria and DPANN archaea in groundwater ecosystems.</title>
        <authorList>
            <person name="He C.Y."/>
            <person name="Keren R."/>
            <person name="Whittaker M."/>
            <person name="Farag I.F."/>
            <person name="Doudna J."/>
            <person name="Cate J.H.D."/>
            <person name="Banfield J.F."/>
        </authorList>
    </citation>
    <scope>NUCLEOTIDE SEQUENCE</scope>
    <source>
        <strain evidence="2">NC_groundwater_580_Pr5_B-0.1um_64_19</strain>
    </source>
</reference>
<evidence type="ECO:0000313" key="3">
    <source>
        <dbReference type="Proteomes" id="UP000779809"/>
    </source>
</evidence>
<dbReference type="EMBL" id="JACPNR010000011">
    <property type="protein sequence ID" value="MBI2679063.1"/>
    <property type="molecule type" value="Genomic_DNA"/>
</dbReference>
<name>A0A932EQN4_9BACT</name>
<gene>
    <name evidence="2" type="ORF">HYX28_09805</name>
</gene>
<proteinExistence type="predicted"/>
<accession>A0A932EQN4</accession>
<feature type="domain" description="YtkA-like" evidence="1">
    <location>
        <begin position="42"/>
        <end position="133"/>
    </location>
</feature>
<dbReference type="PROSITE" id="PS51257">
    <property type="entry name" value="PROKAR_LIPOPROTEIN"/>
    <property type="match status" value="1"/>
</dbReference>
<evidence type="ECO:0000259" key="1">
    <source>
        <dbReference type="Pfam" id="PF13115"/>
    </source>
</evidence>
<evidence type="ECO:0000313" key="2">
    <source>
        <dbReference type="EMBL" id="MBI2679063.1"/>
    </source>
</evidence>
<dbReference type="InterPro" id="IPR032693">
    <property type="entry name" value="YtkA-like_dom"/>
</dbReference>
<dbReference type="Proteomes" id="UP000779809">
    <property type="component" value="Unassembled WGS sequence"/>
</dbReference>
<organism evidence="2 3">
    <name type="scientific">Candidatus Korobacter versatilis</name>
    <dbReference type="NCBI Taxonomy" id="658062"/>
    <lineage>
        <taxon>Bacteria</taxon>
        <taxon>Pseudomonadati</taxon>
        <taxon>Acidobacteriota</taxon>
        <taxon>Terriglobia</taxon>
        <taxon>Terriglobales</taxon>
        <taxon>Candidatus Korobacteraceae</taxon>
        <taxon>Candidatus Korobacter</taxon>
    </lineage>
</organism>
<protein>
    <submittedName>
        <fullName evidence="2">FixH family protein</fullName>
    </submittedName>
</protein>
<dbReference type="AlphaFoldDB" id="A0A932EQN4"/>